<dbReference type="Proteomes" id="UP001168821">
    <property type="component" value="Unassembled WGS sequence"/>
</dbReference>
<keyword evidence="2" id="KW-1185">Reference proteome</keyword>
<gene>
    <name evidence="1" type="ORF">Zmor_021651</name>
</gene>
<reference evidence="1" key="1">
    <citation type="journal article" date="2023" name="G3 (Bethesda)">
        <title>Whole genome assemblies of Zophobas morio and Tenebrio molitor.</title>
        <authorList>
            <person name="Kaur S."/>
            <person name="Stinson S.A."/>
            <person name="diCenzo G.C."/>
        </authorList>
    </citation>
    <scope>NUCLEOTIDE SEQUENCE</scope>
    <source>
        <strain evidence="1">QUZm001</strain>
    </source>
</reference>
<protein>
    <submittedName>
        <fullName evidence="1">Uncharacterized protein</fullName>
    </submittedName>
</protein>
<proteinExistence type="predicted"/>
<name>A0AA38I5X8_9CUCU</name>
<sequence length="412" mass="46285">MDGKCPGCSAEVNSEISLTCDGCNRPMHYTCLAVPADMATAADRARRMSSHIKILCADCDEYFKTFSAHSASVVDAILERCFEKFRGEFQGVFDEIKSVRAEVNNLKDSNIDLVKLLTSGKNLSTSPVKLSTVENNIPASYASTLTSDKKIVVKPKNAAQSVTQTRSDVLKNVNFIDEKIAITHVKQVSSGGLIISCQDESDGKKFKEIAAVNLAENYKIKEVEPLRPSVRVVGMSKDISKELIVTYLKKQNPDLFNQSFVYKLIRFWPTHSNKEVYQADIEVDIRTYNLLLKSGHVLVGLNPCTVYDAVTVPRCYRCNGFFHSSRQCKNELSCPMCAEKHKINECPISRETSDISEKVRCINCKNMRSRPENICGNHAAWEYNKCTSYKIALDKFKQDLFSNVQINNPFLH</sequence>
<dbReference type="AlphaFoldDB" id="A0AA38I5X8"/>
<dbReference type="EMBL" id="JALNTZ010000006">
    <property type="protein sequence ID" value="KAJ3649935.1"/>
    <property type="molecule type" value="Genomic_DNA"/>
</dbReference>
<comment type="caution">
    <text evidence="1">The sequence shown here is derived from an EMBL/GenBank/DDBJ whole genome shotgun (WGS) entry which is preliminary data.</text>
</comment>
<accession>A0AA38I5X8</accession>
<evidence type="ECO:0000313" key="1">
    <source>
        <dbReference type="EMBL" id="KAJ3649935.1"/>
    </source>
</evidence>
<evidence type="ECO:0000313" key="2">
    <source>
        <dbReference type="Proteomes" id="UP001168821"/>
    </source>
</evidence>
<organism evidence="1 2">
    <name type="scientific">Zophobas morio</name>
    <dbReference type="NCBI Taxonomy" id="2755281"/>
    <lineage>
        <taxon>Eukaryota</taxon>
        <taxon>Metazoa</taxon>
        <taxon>Ecdysozoa</taxon>
        <taxon>Arthropoda</taxon>
        <taxon>Hexapoda</taxon>
        <taxon>Insecta</taxon>
        <taxon>Pterygota</taxon>
        <taxon>Neoptera</taxon>
        <taxon>Endopterygota</taxon>
        <taxon>Coleoptera</taxon>
        <taxon>Polyphaga</taxon>
        <taxon>Cucujiformia</taxon>
        <taxon>Tenebrionidae</taxon>
        <taxon>Zophobas</taxon>
    </lineage>
</organism>